<dbReference type="PANTHER" id="PTHR44591:SF14">
    <property type="entry name" value="PROTEIN PILG"/>
    <property type="match status" value="1"/>
</dbReference>
<feature type="domain" description="Response regulatory" evidence="6">
    <location>
        <begin position="12"/>
        <end position="126"/>
    </location>
</feature>
<dbReference type="Gene3D" id="3.40.50.2300">
    <property type="match status" value="1"/>
</dbReference>
<dbReference type="SUPFAM" id="SSF52172">
    <property type="entry name" value="CheY-like"/>
    <property type="match status" value="1"/>
</dbReference>
<dbReference type="CDD" id="cd00156">
    <property type="entry name" value="REC"/>
    <property type="match status" value="1"/>
</dbReference>
<gene>
    <name evidence="7" type="ORF">A2W05_10175</name>
</gene>
<dbReference type="InterPro" id="IPR001789">
    <property type="entry name" value="Sig_transdc_resp-reg_receiver"/>
</dbReference>
<evidence type="ECO:0000256" key="3">
    <source>
        <dbReference type="ARBA" id="ARBA00023015"/>
    </source>
</evidence>
<sequence>MNLSDSSKTKKRIILVDDDKYAVETLSKLLSEDGYKVDVCFNGKEAMKKMEFNRYDVIITDLRMPEIGGLELLKNVKKIYPELPVIVITAFGEVDSYLDAFVKGAYEYINKPIKYEELIRLLEAIFKNKKGRE</sequence>
<proteinExistence type="predicted"/>
<keyword evidence="1 5" id="KW-0597">Phosphoprotein</keyword>
<dbReference type="Pfam" id="PF00072">
    <property type="entry name" value="Response_reg"/>
    <property type="match status" value="1"/>
</dbReference>
<organism evidence="7 8">
    <name type="scientific">Candidatus Schekmanbacteria bacterium RBG_16_38_10</name>
    <dbReference type="NCBI Taxonomy" id="1817879"/>
    <lineage>
        <taxon>Bacteria</taxon>
        <taxon>Candidatus Schekmaniibacteriota</taxon>
    </lineage>
</organism>
<evidence type="ECO:0000313" key="8">
    <source>
        <dbReference type="Proteomes" id="UP000178797"/>
    </source>
</evidence>
<dbReference type="InterPro" id="IPR050595">
    <property type="entry name" value="Bact_response_regulator"/>
</dbReference>
<dbReference type="InterPro" id="IPR011006">
    <property type="entry name" value="CheY-like_superfamily"/>
</dbReference>
<keyword evidence="3" id="KW-0805">Transcription regulation</keyword>
<dbReference type="SMART" id="SM00448">
    <property type="entry name" value="REC"/>
    <property type="match status" value="1"/>
</dbReference>
<evidence type="ECO:0000259" key="6">
    <source>
        <dbReference type="PROSITE" id="PS50110"/>
    </source>
</evidence>
<reference evidence="7 8" key="1">
    <citation type="journal article" date="2016" name="Nat. Commun.">
        <title>Thousands of microbial genomes shed light on interconnected biogeochemical processes in an aquifer system.</title>
        <authorList>
            <person name="Anantharaman K."/>
            <person name="Brown C.T."/>
            <person name="Hug L.A."/>
            <person name="Sharon I."/>
            <person name="Castelle C.J."/>
            <person name="Probst A.J."/>
            <person name="Thomas B.C."/>
            <person name="Singh A."/>
            <person name="Wilkins M.J."/>
            <person name="Karaoz U."/>
            <person name="Brodie E.L."/>
            <person name="Williams K.H."/>
            <person name="Hubbard S.S."/>
            <person name="Banfield J.F."/>
        </authorList>
    </citation>
    <scope>NUCLEOTIDE SEQUENCE [LARGE SCALE GENOMIC DNA]</scope>
</reference>
<evidence type="ECO:0000256" key="5">
    <source>
        <dbReference type="PROSITE-ProRule" id="PRU00169"/>
    </source>
</evidence>
<dbReference type="Proteomes" id="UP000178797">
    <property type="component" value="Unassembled WGS sequence"/>
</dbReference>
<dbReference type="PANTHER" id="PTHR44591">
    <property type="entry name" value="STRESS RESPONSE REGULATOR PROTEIN 1"/>
    <property type="match status" value="1"/>
</dbReference>
<dbReference type="EMBL" id="MGDE01000222">
    <property type="protein sequence ID" value="OGL43527.1"/>
    <property type="molecule type" value="Genomic_DNA"/>
</dbReference>
<evidence type="ECO:0000256" key="2">
    <source>
        <dbReference type="ARBA" id="ARBA00023012"/>
    </source>
</evidence>
<keyword evidence="4" id="KW-0804">Transcription</keyword>
<feature type="modified residue" description="4-aspartylphosphate" evidence="5">
    <location>
        <position position="61"/>
    </location>
</feature>
<dbReference type="GO" id="GO:0000160">
    <property type="term" value="P:phosphorelay signal transduction system"/>
    <property type="evidence" value="ECO:0007669"/>
    <property type="project" value="UniProtKB-KW"/>
</dbReference>
<evidence type="ECO:0000313" key="7">
    <source>
        <dbReference type="EMBL" id="OGL43527.1"/>
    </source>
</evidence>
<comment type="caution">
    <text evidence="7">The sequence shown here is derived from an EMBL/GenBank/DDBJ whole genome shotgun (WGS) entry which is preliminary data.</text>
</comment>
<evidence type="ECO:0000256" key="1">
    <source>
        <dbReference type="ARBA" id="ARBA00022553"/>
    </source>
</evidence>
<dbReference type="PROSITE" id="PS50110">
    <property type="entry name" value="RESPONSE_REGULATORY"/>
    <property type="match status" value="1"/>
</dbReference>
<name>A0A1F7RRK0_9BACT</name>
<evidence type="ECO:0000256" key="4">
    <source>
        <dbReference type="ARBA" id="ARBA00023163"/>
    </source>
</evidence>
<keyword evidence="2" id="KW-0902">Two-component regulatory system</keyword>
<dbReference type="FunFam" id="3.40.50.2300:FF:000018">
    <property type="entry name" value="DNA-binding transcriptional regulator NtrC"/>
    <property type="match status" value="1"/>
</dbReference>
<dbReference type="AlphaFoldDB" id="A0A1F7RRK0"/>
<protein>
    <recommendedName>
        <fullName evidence="6">Response regulatory domain-containing protein</fullName>
    </recommendedName>
</protein>
<accession>A0A1F7RRK0</accession>